<dbReference type="GO" id="GO:0000126">
    <property type="term" value="C:transcription factor TFIIIB complex"/>
    <property type="evidence" value="ECO:0007669"/>
    <property type="project" value="InterPro"/>
</dbReference>
<dbReference type="InterPro" id="IPR039467">
    <property type="entry name" value="TFIIIB_B''_Myb"/>
</dbReference>
<dbReference type="EMBL" id="CABFWN010000001">
    <property type="protein sequence ID" value="VUG16571.1"/>
    <property type="molecule type" value="Genomic_DNA"/>
</dbReference>
<accession>A0A7D9CVF6</accession>
<dbReference type="Proteomes" id="UP000478008">
    <property type="component" value="Unassembled WGS sequence"/>
</dbReference>
<feature type="region of interest" description="Disordered" evidence="1">
    <location>
        <begin position="630"/>
        <end position="649"/>
    </location>
</feature>
<dbReference type="Pfam" id="PF15963">
    <property type="entry name" value="Myb_DNA-bind_7"/>
    <property type="match status" value="1"/>
</dbReference>
<dbReference type="GO" id="GO:0070898">
    <property type="term" value="P:RNA polymerase III preinitiation complex assembly"/>
    <property type="evidence" value="ECO:0007669"/>
    <property type="project" value="TreeGrafter"/>
</dbReference>
<evidence type="ECO:0000313" key="3">
    <source>
        <dbReference type="EMBL" id="VUG16571.1"/>
    </source>
</evidence>
<dbReference type="InterPro" id="IPR001005">
    <property type="entry name" value="SANT/Myb"/>
</dbReference>
<name>A0A7D9CVF6_DEKBR</name>
<feature type="compositionally biased region" description="Basic and acidic residues" evidence="1">
    <location>
        <begin position="33"/>
        <end position="49"/>
    </location>
</feature>
<organism evidence="3 4">
    <name type="scientific">Dekkera bruxellensis</name>
    <name type="common">Brettanomyces custersii</name>
    <dbReference type="NCBI Taxonomy" id="5007"/>
    <lineage>
        <taxon>Eukaryota</taxon>
        <taxon>Fungi</taxon>
        <taxon>Dikarya</taxon>
        <taxon>Ascomycota</taxon>
        <taxon>Saccharomycotina</taxon>
        <taxon>Pichiomycetes</taxon>
        <taxon>Pichiales</taxon>
        <taxon>Pichiaceae</taxon>
        <taxon>Brettanomyces</taxon>
    </lineage>
</organism>
<dbReference type="SMART" id="SM00717">
    <property type="entry name" value="SANT"/>
    <property type="match status" value="1"/>
</dbReference>
<evidence type="ECO:0000256" key="1">
    <source>
        <dbReference type="SAM" id="MobiDB-lite"/>
    </source>
</evidence>
<reference evidence="3 4" key="1">
    <citation type="submission" date="2019-07" db="EMBL/GenBank/DDBJ databases">
        <authorList>
            <person name="Friedrich A."/>
            <person name="Schacherer J."/>
        </authorList>
    </citation>
    <scope>NUCLEOTIDE SEQUENCE [LARGE SCALE GENOMIC DNA]</scope>
</reference>
<feature type="compositionally biased region" description="Low complexity" evidence="1">
    <location>
        <begin position="149"/>
        <end position="160"/>
    </location>
</feature>
<keyword evidence="4" id="KW-1185">Reference proteome</keyword>
<feature type="compositionally biased region" description="Basic and acidic residues" evidence="1">
    <location>
        <begin position="59"/>
        <end position="84"/>
    </location>
</feature>
<sequence>MSSINKSRTHFIPKLGKRRKINPRNRTPNVPKPSDKAHEQEHINDENTKDTSGSALPKDMQKKPEVKAPEASEKQTEKEHDKDTTNTNGNPENSKGKITVPNPLKEVPFSKLELARRPSLSSAIISRRNSSVSRSRRPSLFGVPSVKVGGSRRLSSLKSSNTTVNVGKQKSRRSSSNVLPPIFGSRRSSISSIRGGIPEVAAAETTEPESETKPVKISIPSAPPKRRRRSSAIASRRSSVAAETPNVKISASQMDNVLKDLEKVDENVVSRIESNAKPAKAAENKPVSAKMQESSLDVGKVKKAKIEAKKEKELELTPAELKKGEKYYLDRKKNRIRKLKLSNGGSSAPMLENDTTVIADASQLKGLTHKDDAELLEKFVLDEKNFTIRDLCKPFFPIGKVSKDYKLAVTADKQRMSERAERRQKRLMARKMRIPFEKVEGEKEQKEEEQERRKKVKEFMDKEVNESDNHRMVPLLVTNDDGTVTYSHESTYIDRHSGTKNEGAMERVLENPYEHLVNSATYSKRRFAERWTAQETAEFYRALSMWGTDFGLISMLFPYRTRKQVKSKFNLEESKHPHLIEFALIRKLPGDIAEYSGKSGKTYKSLDYYESQLKDLRTKHDKEIKSLTAAKQKAQTEDRNNAKRISSIPTKVTAKSRKAVLMEFRKNEEVVGSIPPKQA</sequence>
<dbReference type="CDD" id="cd00167">
    <property type="entry name" value="SANT"/>
    <property type="match status" value="1"/>
</dbReference>
<feature type="compositionally biased region" description="Low complexity" evidence="1">
    <location>
        <begin position="275"/>
        <end position="286"/>
    </location>
</feature>
<feature type="region of interest" description="Disordered" evidence="1">
    <location>
        <begin position="1"/>
        <end position="183"/>
    </location>
</feature>
<dbReference type="PANTHER" id="PTHR22929">
    <property type="entry name" value="RNA POLYMERASE III TRANSCRIPTION INITIATION FACTOR B"/>
    <property type="match status" value="1"/>
</dbReference>
<dbReference type="PIRSF" id="PIRSF037327">
    <property type="entry name" value="TFIIIB_Bdp1_fun"/>
    <property type="match status" value="1"/>
</dbReference>
<evidence type="ECO:0000259" key="2">
    <source>
        <dbReference type="SMART" id="SM00717"/>
    </source>
</evidence>
<gene>
    <name evidence="3" type="ORF">DEBR0S1_20098G</name>
</gene>
<feature type="compositionally biased region" description="Basic residues" evidence="1">
    <location>
        <begin position="7"/>
        <end position="23"/>
    </location>
</feature>
<feature type="region of interest" description="Disordered" evidence="1">
    <location>
        <begin position="274"/>
        <end position="294"/>
    </location>
</feature>
<dbReference type="SUPFAM" id="SSF46689">
    <property type="entry name" value="Homeodomain-like"/>
    <property type="match status" value="1"/>
</dbReference>
<feature type="compositionally biased region" description="Low complexity" evidence="1">
    <location>
        <begin position="119"/>
        <end position="133"/>
    </location>
</feature>
<feature type="domain" description="Myb-like" evidence="2">
    <location>
        <begin position="527"/>
        <end position="575"/>
    </location>
</feature>
<dbReference type="InterPro" id="IPR017174">
    <property type="entry name" value="Bdp1_fungi"/>
</dbReference>
<evidence type="ECO:0000313" key="4">
    <source>
        <dbReference type="Proteomes" id="UP000478008"/>
    </source>
</evidence>
<dbReference type="GO" id="GO:0001156">
    <property type="term" value="F:TFIIIC-class transcription factor complex binding"/>
    <property type="evidence" value="ECO:0007669"/>
    <property type="project" value="TreeGrafter"/>
</dbReference>
<protein>
    <submittedName>
        <fullName evidence="3">DEBR0S1_20098g1_1</fullName>
    </submittedName>
</protein>
<dbReference type="InterPro" id="IPR009057">
    <property type="entry name" value="Homeodomain-like_sf"/>
</dbReference>
<dbReference type="GO" id="GO:0000995">
    <property type="term" value="F:RNA polymerase III general transcription initiation factor activity"/>
    <property type="evidence" value="ECO:0007669"/>
    <property type="project" value="InterPro"/>
</dbReference>
<feature type="compositionally biased region" description="Polar residues" evidence="1">
    <location>
        <begin position="161"/>
        <end position="178"/>
    </location>
</feature>
<feature type="region of interest" description="Disordered" evidence="1">
    <location>
        <begin position="201"/>
        <end position="245"/>
    </location>
</feature>
<proteinExistence type="predicted"/>
<dbReference type="AlphaFoldDB" id="A0A7D9CVF6"/>
<dbReference type="Gene3D" id="1.10.10.60">
    <property type="entry name" value="Homeodomain-like"/>
    <property type="match status" value="1"/>
</dbReference>
<dbReference type="PANTHER" id="PTHR22929:SF0">
    <property type="entry name" value="TRANSCRIPTION FACTOR TFIIIB COMPONENT B'' HOMOLOG"/>
    <property type="match status" value="1"/>
</dbReference>